<dbReference type="EMBL" id="JAQQWM010000004">
    <property type="protein sequence ID" value="KAK8068583.1"/>
    <property type="molecule type" value="Genomic_DNA"/>
</dbReference>
<feature type="region of interest" description="Disordered" evidence="1">
    <location>
        <begin position="1"/>
        <end position="24"/>
    </location>
</feature>
<gene>
    <name evidence="2" type="ORF">PG996_007695</name>
</gene>
<name>A0ABR1VFB6_9PEZI</name>
<proteinExistence type="predicted"/>
<protein>
    <submittedName>
        <fullName evidence="2">Uncharacterized protein</fullName>
    </submittedName>
</protein>
<sequence length="160" mass="17203">MLFRPSMASRAGQGGSAGAGANLEDPKLGLAVPQQRGVARRGQGDALIGEVLLGVASEQAAFEHGFEGLEFSLARSRRDLKGPDRRPRHLVDVLVGALWAGEKLRGFAFQQFWGRDAGLMDVPGRLLSFVTPQVAQDIQIGIDIRGLVDPPEIDVVARHK</sequence>
<evidence type="ECO:0000256" key="1">
    <source>
        <dbReference type="SAM" id="MobiDB-lite"/>
    </source>
</evidence>
<keyword evidence="3" id="KW-1185">Reference proteome</keyword>
<evidence type="ECO:0000313" key="3">
    <source>
        <dbReference type="Proteomes" id="UP001446871"/>
    </source>
</evidence>
<accession>A0ABR1VFB6</accession>
<dbReference type="Proteomes" id="UP001446871">
    <property type="component" value="Unassembled WGS sequence"/>
</dbReference>
<reference evidence="2 3" key="1">
    <citation type="submission" date="2023-01" db="EMBL/GenBank/DDBJ databases">
        <title>Analysis of 21 Apiospora genomes using comparative genomics revels a genus with tremendous synthesis potential of carbohydrate active enzymes and secondary metabolites.</title>
        <authorList>
            <person name="Sorensen T."/>
        </authorList>
    </citation>
    <scope>NUCLEOTIDE SEQUENCE [LARGE SCALE GENOMIC DNA]</scope>
    <source>
        <strain evidence="2 3">CBS 83171</strain>
    </source>
</reference>
<comment type="caution">
    <text evidence="2">The sequence shown here is derived from an EMBL/GenBank/DDBJ whole genome shotgun (WGS) entry which is preliminary data.</text>
</comment>
<organism evidence="2 3">
    <name type="scientific">Apiospora saccharicola</name>
    <dbReference type="NCBI Taxonomy" id="335842"/>
    <lineage>
        <taxon>Eukaryota</taxon>
        <taxon>Fungi</taxon>
        <taxon>Dikarya</taxon>
        <taxon>Ascomycota</taxon>
        <taxon>Pezizomycotina</taxon>
        <taxon>Sordariomycetes</taxon>
        <taxon>Xylariomycetidae</taxon>
        <taxon>Amphisphaeriales</taxon>
        <taxon>Apiosporaceae</taxon>
        <taxon>Apiospora</taxon>
    </lineage>
</organism>
<evidence type="ECO:0000313" key="2">
    <source>
        <dbReference type="EMBL" id="KAK8068583.1"/>
    </source>
</evidence>